<evidence type="ECO:0000256" key="1">
    <source>
        <dbReference type="ARBA" id="ARBA00023015"/>
    </source>
</evidence>
<feature type="domain" description="HTH araC/xylS-type" evidence="5">
    <location>
        <begin position="187"/>
        <end position="285"/>
    </location>
</feature>
<protein>
    <submittedName>
        <fullName evidence="6">AraC family transcriptional regulator</fullName>
    </submittedName>
</protein>
<evidence type="ECO:0000313" key="7">
    <source>
        <dbReference type="Proteomes" id="UP001499967"/>
    </source>
</evidence>
<dbReference type="InterPro" id="IPR009594">
    <property type="entry name" value="Tscrpt_reg_HTH_AraC_N"/>
</dbReference>
<keyword evidence="3" id="KW-0804">Transcription</keyword>
<feature type="compositionally biased region" description="Low complexity" evidence="4">
    <location>
        <begin position="312"/>
        <end position="324"/>
    </location>
</feature>
<dbReference type="PROSITE" id="PS01124">
    <property type="entry name" value="HTH_ARAC_FAMILY_2"/>
    <property type="match status" value="1"/>
</dbReference>
<dbReference type="RefSeq" id="WP_343937623.1">
    <property type="nucleotide sequence ID" value="NZ_BAAAHP010000003.1"/>
</dbReference>
<keyword evidence="7" id="KW-1185">Reference proteome</keyword>
<dbReference type="Pfam" id="PF06719">
    <property type="entry name" value="AraC_N"/>
    <property type="match status" value="1"/>
</dbReference>
<sequence length="324" mass="34903">MTLDEIGRIVDAHAAAPELPIPGLAVARSDRPTSPDVAMTGAVLAVVVQGVKRVTVGDRTLDCHAGDYLVTSVDLPVTGYIAEASPAVPYLGFGMPLDPDVVAELVLAANGSGTAGAAPAPAIGVGRAGPDLLDACTRLLRLLDRPEDRVVLGPAVHREIVWRLLQGEHGQVIRQAALPDGRVSEVRQVIHWLRENYAEPVRVEDLARRATMSVSAFHKVFSTVTAMSPIQYQKRIRLQEARRLLVAGGIDVTGAAHAVGYDSPTQFSREYRRLFGAPPRRDTVRARAEQRWERGDHLVTRPRATGPGVRGRGSPAASSRRSRT</sequence>
<dbReference type="InterPro" id="IPR018062">
    <property type="entry name" value="HTH_AraC-typ_CS"/>
</dbReference>
<dbReference type="Proteomes" id="UP001499967">
    <property type="component" value="Unassembled WGS sequence"/>
</dbReference>
<dbReference type="InterPro" id="IPR009057">
    <property type="entry name" value="Homeodomain-like_sf"/>
</dbReference>
<organism evidence="6 7">
    <name type="scientific">Pseudonocardia zijingensis</name>
    <dbReference type="NCBI Taxonomy" id="153376"/>
    <lineage>
        <taxon>Bacteria</taxon>
        <taxon>Bacillati</taxon>
        <taxon>Actinomycetota</taxon>
        <taxon>Actinomycetes</taxon>
        <taxon>Pseudonocardiales</taxon>
        <taxon>Pseudonocardiaceae</taxon>
        <taxon>Pseudonocardia</taxon>
    </lineage>
</organism>
<name>A0ABP3ZBQ7_9PSEU</name>
<dbReference type="PROSITE" id="PS00041">
    <property type="entry name" value="HTH_ARAC_FAMILY_1"/>
    <property type="match status" value="1"/>
</dbReference>
<dbReference type="Pfam" id="PF12833">
    <property type="entry name" value="HTH_18"/>
    <property type="match status" value="1"/>
</dbReference>
<accession>A0ABP3ZBQ7</accession>
<comment type="caution">
    <text evidence="6">The sequence shown here is derived from an EMBL/GenBank/DDBJ whole genome shotgun (WGS) entry which is preliminary data.</text>
</comment>
<dbReference type="Gene3D" id="1.10.10.60">
    <property type="entry name" value="Homeodomain-like"/>
    <property type="match status" value="2"/>
</dbReference>
<keyword evidence="2" id="KW-0238">DNA-binding</keyword>
<evidence type="ECO:0000259" key="5">
    <source>
        <dbReference type="PROSITE" id="PS01124"/>
    </source>
</evidence>
<keyword evidence="1" id="KW-0805">Transcription regulation</keyword>
<feature type="region of interest" description="Disordered" evidence="4">
    <location>
        <begin position="287"/>
        <end position="324"/>
    </location>
</feature>
<dbReference type="EMBL" id="BAAAHP010000003">
    <property type="protein sequence ID" value="GAA0919166.1"/>
    <property type="molecule type" value="Genomic_DNA"/>
</dbReference>
<reference evidence="7" key="1">
    <citation type="journal article" date="2019" name="Int. J. Syst. Evol. Microbiol.">
        <title>The Global Catalogue of Microorganisms (GCM) 10K type strain sequencing project: providing services to taxonomists for standard genome sequencing and annotation.</title>
        <authorList>
            <consortium name="The Broad Institute Genomics Platform"/>
            <consortium name="The Broad Institute Genome Sequencing Center for Infectious Disease"/>
            <person name="Wu L."/>
            <person name="Ma J."/>
        </authorList>
    </citation>
    <scope>NUCLEOTIDE SEQUENCE [LARGE SCALE GENOMIC DNA]</scope>
    <source>
        <strain evidence="7">JCM 11117</strain>
    </source>
</reference>
<gene>
    <name evidence="6" type="ORF">GCM10009559_01080</name>
</gene>
<evidence type="ECO:0000256" key="2">
    <source>
        <dbReference type="ARBA" id="ARBA00023125"/>
    </source>
</evidence>
<evidence type="ECO:0000256" key="3">
    <source>
        <dbReference type="ARBA" id="ARBA00023163"/>
    </source>
</evidence>
<evidence type="ECO:0000313" key="6">
    <source>
        <dbReference type="EMBL" id="GAA0919166.1"/>
    </source>
</evidence>
<dbReference type="PANTHER" id="PTHR43436:SF1">
    <property type="entry name" value="TRANSCRIPTIONAL REGULATORY PROTEIN"/>
    <property type="match status" value="1"/>
</dbReference>
<feature type="compositionally biased region" description="Basic and acidic residues" evidence="4">
    <location>
        <begin position="287"/>
        <end position="299"/>
    </location>
</feature>
<dbReference type="PANTHER" id="PTHR43436">
    <property type="entry name" value="ARAC-FAMILY TRANSCRIPTIONAL REGULATOR"/>
    <property type="match status" value="1"/>
</dbReference>
<dbReference type="SMART" id="SM00342">
    <property type="entry name" value="HTH_ARAC"/>
    <property type="match status" value="1"/>
</dbReference>
<dbReference type="InterPro" id="IPR018060">
    <property type="entry name" value="HTH_AraC"/>
</dbReference>
<proteinExistence type="predicted"/>
<dbReference type="SUPFAM" id="SSF46689">
    <property type="entry name" value="Homeodomain-like"/>
    <property type="match status" value="2"/>
</dbReference>
<evidence type="ECO:0000256" key="4">
    <source>
        <dbReference type="SAM" id="MobiDB-lite"/>
    </source>
</evidence>